<dbReference type="SUPFAM" id="SSF52374">
    <property type="entry name" value="Nucleotidylyl transferase"/>
    <property type="match status" value="1"/>
</dbReference>
<keyword evidence="8 10" id="KW-0030">Aminoacyl-tRNA synthetase</keyword>
<evidence type="ECO:0000313" key="14">
    <source>
        <dbReference type="EMBL" id="TLD95593.1"/>
    </source>
</evidence>
<dbReference type="InterPro" id="IPR014729">
    <property type="entry name" value="Rossmann-like_a/b/a_fold"/>
</dbReference>
<dbReference type="InterPro" id="IPR001412">
    <property type="entry name" value="aa-tRNA-synth_I_CS"/>
</dbReference>
<dbReference type="EMBL" id="JRMP02000002">
    <property type="protein sequence ID" value="TLD95593.1"/>
    <property type="molecule type" value="Genomic_DNA"/>
</dbReference>
<sequence length="411" mass="46657">MEKQEISPQVQELVNEAMSEINRGCVEFIGAEYIQSLVTRFYTNGKTFIVKAGFDPTAPDLHLGHSVLLRKLATFQKYGGVIKFLIGDFTATIGDPSGKSQTRKALTFEEVEKNAETYKEQVFKILDPKNTDICFNKEWLGKLNSVDMLRLTSFYSVARMMERDDFTKRFKENSPISIVEFMYPLLQGYDSVALNCDIELGGNDQKFNLLVGRALQRSYECGKEQSVMTMPLLEGLDGVNKMSKSLNNYIGLTDNANDMYGKVLSIDDSLMWRYFELISSKSLKEIESMRRDVESGALHPKKAKEILALDIVSSLHDLNAAHAAQEHFNNVFSKKEIPNDIPTFHFELGEWICKALLESKLTPSTSQARRDIKAGALSINNEKILDENYKFSQKGEYIIKLGKRKFARIII</sequence>
<dbReference type="FunFam" id="1.10.240.10:FF:000006">
    <property type="entry name" value="Tyrosine--tRNA ligase"/>
    <property type="match status" value="1"/>
</dbReference>
<comment type="similarity">
    <text evidence="10">Belongs to the class-I aminoacyl-tRNA synthetase family. TyrS type 2 subfamily.</text>
</comment>
<dbReference type="FunFam" id="3.40.50.620:FF:000061">
    <property type="entry name" value="Tyrosine--tRNA ligase"/>
    <property type="match status" value="1"/>
</dbReference>
<accession>A0A347VM51</accession>
<dbReference type="GO" id="GO:0005829">
    <property type="term" value="C:cytosol"/>
    <property type="evidence" value="ECO:0007669"/>
    <property type="project" value="TreeGrafter"/>
</dbReference>
<dbReference type="InterPro" id="IPR002305">
    <property type="entry name" value="aa-tRNA-synth_Ic"/>
</dbReference>
<evidence type="ECO:0000313" key="15">
    <source>
        <dbReference type="Proteomes" id="UP000029714"/>
    </source>
</evidence>
<dbReference type="Gene3D" id="3.40.50.620">
    <property type="entry name" value="HUPs"/>
    <property type="match status" value="1"/>
</dbReference>
<evidence type="ECO:0000313" key="13">
    <source>
        <dbReference type="EMBL" id="MWV69752.1"/>
    </source>
</evidence>
<reference evidence="13 16" key="4">
    <citation type="submission" date="2019-12" db="EMBL/GenBank/DDBJ databases">
        <title>Multi-Generational Helicobacter saguini Isolates.</title>
        <authorList>
            <person name="Mannion A."/>
            <person name="Shen Z."/>
            <person name="Fox J.G."/>
        </authorList>
    </citation>
    <scope>NUCLEOTIDE SEQUENCE [LARGE SCALE GENOMIC DNA]</scope>
    <source>
        <strain evidence="13">16-048</strain>
        <strain evidence="16">16-048 (F4)</strain>
    </source>
</reference>
<evidence type="ECO:0000313" key="16">
    <source>
        <dbReference type="Proteomes" id="UP000477070"/>
    </source>
</evidence>
<dbReference type="PANTHER" id="PTHR11766:SF1">
    <property type="entry name" value="TYROSINE--TRNA LIGASE"/>
    <property type="match status" value="1"/>
</dbReference>
<dbReference type="AlphaFoldDB" id="A0A347VM51"/>
<dbReference type="EMBL" id="QBIU01000001">
    <property type="protein sequence ID" value="MWV69752.1"/>
    <property type="molecule type" value="Genomic_DNA"/>
</dbReference>
<dbReference type="GO" id="GO:0004831">
    <property type="term" value="F:tyrosine-tRNA ligase activity"/>
    <property type="evidence" value="ECO:0007669"/>
    <property type="project" value="UniProtKB-UniRule"/>
</dbReference>
<reference evidence="14 15" key="2">
    <citation type="journal article" date="2016" name="Infect. Immun.">
        <title>Helicobacter saguini, a Novel Helicobacter Isolated from Cotton-Top Tamarins with Ulcerative Colitis, Has Proinflammatory Properties and Induces Typhlocolitis and Dysplasia in Gnotobiotic IL-10-/- Mice.</title>
        <authorList>
            <person name="Shen Z."/>
            <person name="Mannion A."/>
            <person name="Whary M.T."/>
            <person name="Muthupalani S."/>
            <person name="Sheh A."/>
            <person name="Feng Y."/>
            <person name="Gong G."/>
            <person name="Vandamme P."/>
            <person name="Holcombe H.R."/>
            <person name="Paster B.J."/>
            <person name="Fox J.G."/>
        </authorList>
    </citation>
    <scope>NUCLEOTIDE SEQUENCE [LARGE SCALE GENOMIC DNA]</scope>
    <source>
        <strain evidence="14 15">MIT 97-6194</strain>
    </source>
</reference>
<reference evidence="14 15" key="1">
    <citation type="journal article" date="2014" name="Genome Announc.">
        <title>Draft genome sequences of eight enterohepatic helicobacter species isolated from both laboratory and wild rodents.</title>
        <authorList>
            <person name="Sheh A."/>
            <person name="Shen Z."/>
            <person name="Fox J.G."/>
        </authorList>
    </citation>
    <scope>NUCLEOTIDE SEQUENCE [LARGE SCALE GENOMIC DNA]</scope>
    <source>
        <strain evidence="14 15">MIT 97-6194</strain>
    </source>
</reference>
<dbReference type="RefSeq" id="WP_118949459.1">
    <property type="nucleotide sequence ID" value="NZ_JRMP02000002.1"/>
</dbReference>
<evidence type="ECO:0000256" key="10">
    <source>
        <dbReference type="HAMAP-Rule" id="MF_02007"/>
    </source>
</evidence>
<evidence type="ECO:0000256" key="8">
    <source>
        <dbReference type="ARBA" id="ARBA00023146"/>
    </source>
</evidence>
<comment type="function">
    <text evidence="10">Catalyzes the attachment of tyrosine to tRNA(Tyr) in a two-step reaction: tyrosine is first activated by ATP to form Tyr-AMP and then transferred to the acceptor end of tRNA(Tyr).</text>
</comment>
<organism evidence="14 15">
    <name type="scientific">Helicobacter saguini</name>
    <dbReference type="NCBI Taxonomy" id="1548018"/>
    <lineage>
        <taxon>Bacteria</taxon>
        <taxon>Pseudomonadati</taxon>
        <taxon>Campylobacterota</taxon>
        <taxon>Epsilonproteobacteria</taxon>
        <taxon>Campylobacterales</taxon>
        <taxon>Helicobacteraceae</taxon>
        <taxon>Helicobacter</taxon>
    </lineage>
</organism>
<dbReference type="HAMAP" id="MF_02007">
    <property type="entry name" value="Tyr_tRNA_synth_type2"/>
    <property type="match status" value="1"/>
</dbReference>
<dbReference type="InterPro" id="IPR024088">
    <property type="entry name" value="Tyr-tRNA-ligase_bac-type"/>
</dbReference>
<comment type="catalytic activity">
    <reaction evidence="9 10">
        <text>tRNA(Tyr) + L-tyrosine + ATP = L-tyrosyl-tRNA(Tyr) + AMP + diphosphate + H(+)</text>
        <dbReference type="Rhea" id="RHEA:10220"/>
        <dbReference type="Rhea" id="RHEA-COMP:9706"/>
        <dbReference type="Rhea" id="RHEA-COMP:9707"/>
        <dbReference type="ChEBI" id="CHEBI:15378"/>
        <dbReference type="ChEBI" id="CHEBI:30616"/>
        <dbReference type="ChEBI" id="CHEBI:33019"/>
        <dbReference type="ChEBI" id="CHEBI:58315"/>
        <dbReference type="ChEBI" id="CHEBI:78442"/>
        <dbReference type="ChEBI" id="CHEBI:78536"/>
        <dbReference type="ChEBI" id="CHEBI:456215"/>
        <dbReference type="EC" id="6.1.1.1"/>
    </reaction>
</comment>
<keyword evidence="5 10" id="KW-0067">ATP-binding</keyword>
<reference evidence="14" key="3">
    <citation type="submission" date="2018-04" db="EMBL/GenBank/DDBJ databases">
        <authorList>
            <person name="Sheh A."/>
            <person name="Shen Z."/>
            <person name="Mannion A.J."/>
            <person name="Fox J.G."/>
        </authorList>
    </citation>
    <scope>NUCLEOTIDE SEQUENCE</scope>
    <source>
        <strain evidence="14">MIT 97-6194</strain>
    </source>
</reference>
<dbReference type="Pfam" id="PF00579">
    <property type="entry name" value="tRNA-synt_1b"/>
    <property type="match status" value="1"/>
</dbReference>
<comment type="subcellular location">
    <subcellularLocation>
        <location evidence="10">Cytoplasm</location>
    </subcellularLocation>
</comment>
<feature type="short sequence motif" description="'KMSKS' region" evidence="10">
    <location>
        <begin position="241"/>
        <end position="245"/>
    </location>
</feature>
<keyword evidence="15" id="KW-1185">Reference proteome</keyword>
<dbReference type="InterPro" id="IPR024108">
    <property type="entry name" value="Tyr-tRNA-ligase_bac_2"/>
</dbReference>
<dbReference type="SUPFAM" id="SSF55174">
    <property type="entry name" value="Alpha-L RNA-binding motif"/>
    <property type="match status" value="1"/>
</dbReference>
<dbReference type="Proteomes" id="UP000029714">
    <property type="component" value="Unassembled WGS sequence"/>
</dbReference>
<dbReference type="GO" id="GO:0006437">
    <property type="term" value="P:tyrosyl-tRNA aminoacylation"/>
    <property type="evidence" value="ECO:0007669"/>
    <property type="project" value="UniProtKB-UniRule"/>
</dbReference>
<dbReference type="Proteomes" id="UP000477070">
    <property type="component" value="Unassembled WGS sequence"/>
</dbReference>
<evidence type="ECO:0000256" key="5">
    <source>
        <dbReference type="ARBA" id="ARBA00022840"/>
    </source>
</evidence>
<dbReference type="STRING" id="1548018.LS64_08585"/>
<evidence type="ECO:0000256" key="9">
    <source>
        <dbReference type="ARBA" id="ARBA00048248"/>
    </source>
</evidence>
<dbReference type="InterPro" id="IPR002942">
    <property type="entry name" value="S4_RNA-bd"/>
</dbReference>
<dbReference type="PROSITE" id="PS00178">
    <property type="entry name" value="AA_TRNA_LIGASE_I"/>
    <property type="match status" value="1"/>
</dbReference>
<evidence type="ECO:0000259" key="12">
    <source>
        <dbReference type="SMART" id="SM00363"/>
    </source>
</evidence>
<keyword evidence="4 10" id="KW-0547">Nucleotide-binding</keyword>
<feature type="domain" description="RNA-binding S4" evidence="12">
    <location>
        <begin position="350"/>
        <end position="410"/>
    </location>
</feature>
<proteinExistence type="inferred from homology"/>
<keyword evidence="3 10" id="KW-0436">Ligase</keyword>
<comment type="caution">
    <text evidence="14">The sequence shown here is derived from an EMBL/GenBank/DDBJ whole genome shotgun (WGS) entry which is preliminary data.</text>
</comment>
<dbReference type="PRINTS" id="PR01040">
    <property type="entry name" value="TRNASYNTHTYR"/>
</dbReference>
<evidence type="ECO:0000256" key="4">
    <source>
        <dbReference type="ARBA" id="ARBA00022741"/>
    </source>
</evidence>
<dbReference type="PROSITE" id="PS50889">
    <property type="entry name" value="S4"/>
    <property type="match status" value="1"/>
</dbReference>
<evidence type="ECO:0000256" key="2">
    <source>
        <dbReference type="ARBA" id="ARBA00022490"/>
    </source>
</evidence>
<name>A0A347VM51_9HELI</name>
<evidence type="ECO:0000256" key="3">
    <source>
        <dbReference type="ARBA" id="ARBA00022598"/>
    </source>
</evidence>
<comment type="subunit">
    <text evidence="1 10">Homodimer.</text>
</comment>
<dbReference type="NCBIfam" id="TIGR00234">
    <property type="entry name" value="tyrS"/>
    <property type="match status" value="1"/>
</dbReference>
<evidence type="ECO:0000256" key="1">
    <source>
        <dbReference type="ARBA" id="ARBA00011738"/>
    </source>
</evidence>
<feature type="short sequence motif" description="'HIGH' region" evidence="10">
    <location>
        <begin position="56"/>
        <end position="65"/>
    </location>
</feature>
<protein>
    <recommendedName>
        <fullName evidence="10">Tyrosine--tRNA ligase</fullName>
        <ecNumber evidence="10">6.1.1.1</ecNumber>
    </recommendedName>
    <alternativeName>
        <fullName evidence="10">Tyrosyl-tRNA synthetase</fullName>
        <shortName evidence="10">TyrRS</shortName>
    </alternativeName>
</protein>
<dbReference type="SMART" id="SM00363">
    <property type="entry name" value="S4"/>
    <property type="match status" value="1"/>
</dbReference>
<dbReference type="GO" id="GO:0003723">
    <property type="term" value="F:RNA binding"/>
    <property type="evidence" value="ECO:0007669"/>
    <property type="project" value="UniProtKB-KW"/>
</dbReference>
<dbReference type="Gene3D" id="1.10.240.10">
    <property type="entry name" value="Tyrosyl-Transfer RNA Synthetase"/>
    <property type="match status" value="1"/>
</dbReference>
<dbReference type="InterPro" id="IPR054608">
    <property type="entry name" value="SYY-like_C"/>
</dbReference>
<evidence type="ECO:0000256" key="7">
    <source>
        <dbReference type="ARBA" id="ARBA00022917"/>
    </source>
</evidence>
<keyword evidence="6 11" id="KW-0694">RNA-binding</keyword>
<keyword evidence="7 10" id="KW-0648">Protein biosynthesis</keyword>
<dbReference type="OrthoDB" id="9804243at2"/>
<dbReference type="Pfam" id="PF22421">
    <property type="entry name" value="SYY_C-terminal"/>
    <property type="match status" value="1"/>
</dbReference>
<dbReference type="EC" id="6.1.1.1" evidence="10"/>
<evidence type="ECO:0000256" key="11">
    <source>
        <dbReference type="PROSITE-ProRule" id="PRU00182"/>
    </source>
</evidence>
<dbReference type="PANTHER" id="PTHR11766">
    <property type="entry name" value="TYROSYL-TRNA SYNTHETASE"/>
    <property type="match status" value="1"/>
</dbReference>
<dbReference type="InterPro" id="IPR002307">
    <property type="entry name" value="Tyr-tRNA-ligase"/>
</dbReference>
<dbReference type="InterPro" id="IPR036986">
    <property type="entry name" value="S4_RNA-bd_sf"/>
</dbReference>
<dbReference type="Gene3D" id="3.10.290.10">
    <property type="entry name" value="RNA-binding S4 domain"/>
    <property type="match status" value="1"/>
</dbReference>
<gene>
    <name evidence="10" type="primary">tyrS</name>
    <name evidence="13" type="ORF">DCO61_07010</name>
    <name evidence="14" type="ORF">LS64_001690</name>
</gene>
<keyword evidence="2 10" id="KW-0963">Cytoplasm</keyword>
<dbReference type="CDD" id="cd00805">
    <property type="entry name" value="TyrRS_core"/>
    <property type="match status" value="1"/>
</dbReference>
<dbReference type="CDD" id="cd00165">
    <property type="entry name" value="S4"/>
    <property type="match status" value="1"/>
</dbReference>
<feature type="binding site" evidence="10">
    <location>
        <position position="244"/>
    </location>
    <ligand>
        <name>ATP</name>
        <dbReference type="ChEBI" id="CHEBI:30616"/>
    </ligand>
</feature>
<dbReference type="GO" id="GO:0005524">
    <property type="term" value="F:ATP binding"/>
    <property type="evidence" value="ECO:0007669"/>
    <property type="project" value="UniProtKB-UniRule"/>
</dbReference>
<evidence type="ECO:0000256" key="6">
    <source>
        <dbReference type="ARBA" id="ARBA00022884"/>
    </source>
</evidence>